<keyword evidence="12" id="KW-0413">Isomerase</keyword>
<evidence type="ECO:0000259" key="10">
    <source>
        <dbReference type="Pfam" id="PF01050"/>
    </source>
</evidence>
<dbReference type="GO" id="GO:0005525">
    <property type="term" value="F:GTP binding"/>
    <property type="evidence" value="ECO:0007669"/>
    <property type="project" value="UniProtKB-KW"/>
</dbReference>
<dbReference type="AlphaFoldDB" id="A0A4Q0ML88"/>
<dbReference type="SUPFAM" id="SSF51182">
    <property type="entry name" value="RmlC-like cupins"/>
    <property type="match status" value="1"/>
</dbReference>
<sequence length="473" mass="50590">MADVKIIPIILCGGTGTRLWPASRESYPKQFLPLSGDRTLLQDTALRVSDPARFDDPIIIANDAHRFIVSEQLEDIGVRPTIALEPCRRDSAAAVGAAARLAELRNPDAPVLILASDHVIGETEEFLAAVDAGLPAALAGKIVTFGLKPTEPTSRYGYIRVGAAVAGAPGVSLVESFIEKPARPAAEKLVAEGCYWNSGNFLSLARTLLAELTRLAPGTAGPAIASADKAVADLVFQRLDPASFAEAEATSIDYAVMEKTPHAAVASVSFSWSDVGSWSALWEISPRDASGNTLVGPSAAFGSSNSYVRSDKHLTAIVGMHDAVVVATQDAVLVTTRDNADKVKELVAELAAKQEPMATQASLAHRPWGSYQVIDQGERFQVKRITVKPKRKLSLQSHVHRSEHWVVVQGAALVTVDGEVSLVRENEAVHIPLGAVHRLENPGVVPLQLIEVQTGSHLSEDDIIRYMDDHGVE</sequence>
<accession>A0A4Q0ML88</accession>
<evidence type="ECO:0000313" key="13">
    <source>
        <dbReference type="Proteomes" id="UP000289708"/>
    </source>
</evidence>
<proteinExistence type="inferred from homology"/>
<dbReference type="InterPro" id="IPR011051">
    <property type="entry name" value="RmlC_Cupin_sf"/>
</dbReference>
<dbReference type="SUPFAM" id="SSF53448">
    <property type="entry name" value="Nucleotide-diphospho-sugar transferases"/>
    <property type="match status" value="1"/>
</dbReference>
<gene>
    <name evidence="12" type="ORF">EK403_06490</name>
</gene>
<dbReference type="InterPro" id="IPR029044">
    <property type="entry name" value="Nucleotide-diphossugar_trans"/>
</dbReference>
<dbReference type="CDD" id="cd02213">
    <property type="entry name" value="cupin_PMI_typeII_C"/>
    <property type="match status" value="1"/>
</dbReference>
<reference evidence="12 13" key="1">
    <citation type="submission" date="2018-12" db="EMBL/GenBank/DDBJ databases">
        <title>bacterium Hansschlegelia zhihuaiae S113.</title>
        <authorList>
            <person name="He J."/>
        </authorList>
    </citation>
    <scope>NUCLEOTIDE SEQUENCE [LARGE SCALE GENOMIC DNA]</scope>
    <source>
        <strain evidence="12 13">S 113</strain>
    </source>
</reference>
<dbReference type="RefSeq" id="WP_128776675.1">
    <property type="nucleotide sequence ID" value="NZ_RYFI01000004.1"/>
</dbReference>
<dbReference type="NCBIfam" id="TIGR01479">
    <property type="entry name" value="GMP_PMI"/>
    <property type="match status" value="1"/>
</dbReference>
<protein>
    <recommendedName>
        <fullName evidence="2">mannose-1-phosphate guanylyltransferase</fullName>
        <ecNumber evidence="2">2.7.7.13</ecNumber>
    </recommendedName>
</protein>
<dbReference type="GO" id="GO:0000271">
    <property type="term" value="P:polysaccharide biosynthetic process"/>
    <property type="evidence" value="ECO:0007669"/>
    <property type="project" value="InterPro"/>
</dbReference>
<comment type="caution">
    <text evidence="12">The sequence shown here is derived from an EMBL/GenBank/DDBJ whole genome shotgun (WGS) entry which is preliminary data.</text>
</comment>
<comment type="catalytic activity">
    <reaction evidence="7">
        <text>alpha-D-mannose 1-phosphate + GTP + H(+) = GDP-alpha-D-mannose + diphosphate</text>
        <dbReference type="Rhea" id="RHEA:15229"/>
        <dbReference type="ChEBI" id="CHEBI:15378"/>
        <dbReference type="ChEBI" id="CHEBI:33019"/>
        <dbReference type="ChEBI" id="CHEBI:37565"/>
        <dbReference type="ChEBI" id="CHEBI:57527"/>
        <dbReference type="ChEBI" id="CHEBI:58409"/>
        <dbReference type="EC" id="2.7.7.13"/>
    </reaction>
</comment>
<evidence type="ECO:0000259" key="11">
    <source>
        <dbReference type="Pfam" id="PF22640"/>
    </source>
</evidence>
<dbReference type="InterPro" id="IPR054566">
    <property type="entry name" value="ManC/GMP-like_b-helix"/>
</dbReference>
<evidence type="ECO:0000256" key="8">
    <source>
        <dbReference type="RuleBase" id="RU004190"/>
    </source>
</evidence>
<comment type="similarity">
    <text evidence="1 8">Belongs to the mannose-6-phosphate isomerase type 2 family.</text>
</comment>
<dbReference type="InterPro" id="IPR006375">
    <property type="entry name" value="Man1P_GuaTrfase/Man6P_Isoase"/>
</dbReference>
<dbReference type="Pfam" id="PF00483">
    <property type="entry name" value="NTP_transferase"/>
    <property type="match status" value="1"/>
</dbReference>
<evidence type="ECO:0000256" key="5">
    <source>
        <dbReference type="ARBA" id="ARBA00022741"/>
    </source>
</evidence>
<evidence type="ECO:0000313" key="12">
    <source>
        <dbReference type="EMBL" id="RXF74450.1"/>
    </source>
</evidence>
<feature type="domain" description="MannoseP isomerase/GMP-like beta-helix" evidence="11">
    <location>
        <begin position="303"/>
        <end position="350"/>
    </location>
</feature>
<dbReference type="Pfam" id="PF22640">
    <property type="entry name" value="ManC_GMP_beta-helix"/>
    <property type="match status" value="1"/>
</dbReference>
<dbReference type="Pfam" id="PF01050">
    <property type="entry name" value="MannoseP_isomer"/>
    <property type="match status" value="1"/>
</dbReference>
<keyword evidence="4 12" id="KW-0548">Nucleotidyltransferase</keyword>
<keyword evidence="6" id="KW-0342">GTP-binding</keyword>
<feature type="domain" description="Mannose-6-phosphate isomerase type II C-terminal" evidence="10">
    <location>
        <begin position="360"/>
        <end position="467"/>
    </location>
</feature>
<evidence type="ECO:0000256" key="3">
    <source>
        <dbReference type="ARBA" id="ARBA00022679"/>
    </source>
</evidence>
<keyword evidence="13" id="KW-1185">Reference proteome</keyword>
<dbReference type="FunFam" id="2.60.120.10:FF:000032">
    <property type="entry name" value="Mannose-1-phosphate guanylyltransferase/mannose-6-phosphate isomerase"/>
    <property type="match status" value="1"/>
</dbReference>
<evidence type="ECO:0000256" key="1">
    <source>
        <dbReference type="ARBA" id="ARBA00006115"/>
    </source>
</evidence>
<dbReference type="InterPro" id="IPR049577">
    <property type="entry name" value="GMPP_N"/>
</dbReference>
<dbReference type="Gene3D" id="3.90.550.10">
    <property type="entry name" value="Spore Coat Polysaccharide Biosynthesis Protein SpsA, Chain A"/>
    <property type="match status" value="1"/>
</dbReference>
<dbReference type="GO" id="GO:0004475">
    <property type="term" value="F:mannose-1-phosphate guanylyltransferase (GTP) activity"/>
    <property type="evidence" value="ECO:0007669"/>
    <property type="project" value="UniProtKB-EC"/>
</dbReference>
<evidence type="ECO:0000256" key="7">
    <source>
        <dbReference type="ARBA" id="ARBA00047343"/>
    </source>
</evidence>
<feature type="domain" description="Nucleotidyl transferase" evidence="9">
    <location>
        <begin position="8"/>
        <end position="289"/>
    </location>
</feature>
<dbReference type="InterPro" id="IPR005835">
    <property type="entry name" value="NTP_transferase_dom"/>
</dbReference>
<evidence type="ECO:0000259" key="9">
    <source>
        <dbReference type="Pfam" id="PF00483"/>
    </source>
</evidence>
<dbReference type="CDD" id="cd02509">
    <property type="entry name" value="GDP-M1P_Guanylyltransferase"/>
    <property type="match status" value="1"/>
</dbReference>
<dbReference type="Gene3D" id="2.60.120.10">
    <property type="entry name" value="Jelly Rolls"/>
    <property type="match status" value="1"/>
</dbReference>
<dbReference type="Proteomes" id="UP000289708">
    <property type="component" value="Unassembled WGS sequence"/>
</dbReference>
<keyword evidence="5" id="KW-0547">Nucleotide-binding</keyword>
<dbReference type="InterPro" id="IPR001538">
    <property type="entry name" value="Man6P_isomerase-2_C"/>
</dbReference>
<organism evidence="12 13">
    <name type="scientific">Hansschlegelia zhihuaiae</name>
    <dbReference type="NCBI Taxonomy" id="405005"/>
    <lineage>
        <taxon>Bacteria</taxon>
        <taxon>Pseudomonadati</taxon>
        <taxon>Pseudomonadota</taxon>
        <taxon>Alphaproteobacteria</taxon>
        <taxon>Hyphomicrobiales</taxon>
        <taxon>Methylopilaceae</taxon>
        <taxon>Hansschlegelia</taxon>
    </lineage>
</organism>
<dbReference type="GO" id="GO:0016853">
    <property type="term" value="F:isomerase activity"/>
    <property type="evidence" value="ECO:0007669"/>
    <property type="project" value="UniProtKB-KW"/>
</dbReference>
<evidence type="ECO:0000256" key="4">
    <source>
        <dbReference type="ARBA" id="ARBA00022695"/>
    </source>
</evidence>
<evidence type="ECO:0000256" key="6">
    <source>
        <dbReference type="ARBA" id="ARBA00023134"/>
    </source>
</evidence>
<dbReference type="GO" id="GO:0009298">
    <property type="term" value="P:GDP-mannose biosynthetic process"/>
    <property type="evidence" value="ECO:0007669"/>
    <property type="project" value="TreeGrafter"/>
</dbReference>
<dbReference type="EC" id="2.7.7.13" evidence="2"/>
<dbReference type="PANTHER" id="PTHR46390:SF1">
    <property type="entry name" value="MANNOSE-1-PHOSPHATE GUANYLYLTRANSFERASE"/>
    <property type="match status" value="1"/>
</dbReference>
<evidence type="ECO:0000256" key="2">
    <source>
        <dbReference type="ARBA" id="ARBA00012387"/>
    </source>
</evidence>
<dbReference type="InterPro" id="IPR014710">
    <property type="entry name" value="RmlC-like_jellyroll"/>
</dbReference>
<keyword evidence="3 12" id="KW-0808">Transferase</keyword>
<dbReference type="EMBL" id="RYFI01000004">
    <property type="protein sequence ID" value="RXF74450.1"/>
    <property type="molecule type" value="Genomic_DNA"/>
</dbReference>
<name>A0A4Q0ML88_9HYPH</name>
<dbReference type="InterPro" id="IPR051161">
    <property type="entry name" value="Mannose-6P_isomerase_type2"/>
</dbReference>
<dbReference type="PANTHER" id="PTHR46390">
    <property type="entry name" value="MANNOSE-1-PHOSPHATE GUANYLYLTRANSFERASE"/>
    <property type="match status" value="1"/>
</dbReference>
<dbReference type="OrthoDB" id="9806359at2"/>